<dbReference type="Proteomes" id="UP000560658">
    <property type="component" value="Unassembled WGS sequence"/>
</dbReference>
<dbReference type="PANTHER" id="PTHR47163:SF2">
    <property type="entry name" value="SI:DKEY-17M8.2"/>
    <property type="match status" value="1"/>
</dbReference>
<reference evidence="2" key="1">
    <citation type="submission" date="2020-08" db="EMBL/GenBank/DDBJ databases">
        <title>Genomic Encyclopedia of Type Strains, Phase IV (KMG-IV): sequencing the most valuable type-strain genomes for metagenomic binning, comparative biology and taxonomic classification.</title>
        <authorList>
            <person name="Goeker M."/>
        </authorList>
    </citation>
    <scope>NUCLEOTIDE SEQUENCE [LARGE SCALE GENOMIC DNA]</scope>
    <source>
        <strain evidence="2">DSM 105720</strain>
    </source>
</reference>
<protein>
    <submittedName>
        <fullName evidence="2">Transposase-like protein</fullName>
    </submittedName>
</protein>
<evidence type="ECO:0000259" key="1">
    <source>
        <dbReference type="SMART" id="SM01126"/>
    </source>
</evidence>
<dbReference type="InterPro" id="IPR024445">
    <property type="entry name" value="Tnp_ISXO2-like"/>
</dbReference>
<dbReference type="RefSeq" id="WP_044165828.1">
    <property type="nucleotide sequence ID" value="NZ_JACIER010000042.1"/>
</dbReference>
<dbReference type="EMBL" id="JACIER010000042">
    <property type="protein sequence ID" value="MBB4046469.1"/>
    <property type="molecule type" value="Genomic_DNA"/>
</dbReference>
<dbReference type="NCBIfam" id="NF033547">
    <property type="entry name" value="transpos_IS1595"/>
    <property type="match status" value="1"/>
</dbReference>
<dbReference type="AlphaFoldDB" id="A0A840D6N0"/>
<accession>A0A840D6N0</accession>
<keyword evidence="3" id="KW-1185">Reference proteome</keyword>
<dbReference type="PANTHER" id="PTHR47163">
    <property type="entry name" value="DDE_TNP_IS1595 DOMAIN-CONTAINING PROTEIN"/>
    <property type="match status" value="1"/>
</dbReference>
<name>A0A840D6N0_9BACE</name>
<sequence length="308" mass="35638">MLGQSFNSLIELVKVFKDEQTCIEYLEELIWSDGVVSPFDPSSKVYKCAGNKYKCKNTGLYFNVKTNTMFDSTKIELQKWFMAIWLITSHKKGISSHQLAKDIGVTQKTAWFMLQRMRNCFEIENNHELDNEVEVDETFVGGKNKNRHANKKVANSQGRSCKDKTPVVGMVERDGKLVAKKVKTTAAKYLTPEIIKTIKEAATLYTDEWGSYSGLDRLYNHLFVKHNSGEYVNGDIYTNTIEGFWSLLKRGIVGIYHFVSRKHLQYYVDEFVFRYNTRKFDTEKARFDYFLTAISTKYLPYKTLIAAA</sequence>
<evidence type="ECO:0000313" key="3">
    <source>
        <dbReference type="Proteomes" id="UP000560658"/>
    </source>
</evidence>
<dbReference type="SMART" id="SM01126">
    <property type="entry name" value="DDE_Tnp_IS1595"/>
    <property type="match status" value="1"/>
</dbReference>
<comment type="caution">
    <text evidence="2">The sequence shown here is derived from an EMBL/GenBank/DDBJ whole genome shotgun (WGS) entry which is preliminary data.</text>
</comment>
<dbReference type="Pfam" id="PF12762">
    <property type="entry name" value="DDE_Tnp_IS1595"/>
    <property type="match status" value="1"/>
</dbReference>
<proteinExistence type="predicted"/>
<organism evidence="2 3">
    <name type="scientific">Bacteroides reticulotermitis</name>
    <dbReference type="NCBI Taxonomy" id="1133319"/>
    <lineage>
        <taxon>Bacteria</taxon>
        <taxon>Pseudomonadati</taxon>
        <taxon>Bacteroidota</taxon>
        <taxon>Bacteroidia</taxon>
        <taxon>Bacteroidales</taxon>
        <taxon>Bacteroidaceae</taxon>
        <taxon>Bacteroides</taxon>
    </lineage>
</organism>
<gene>
    <name evidence="2" type="ORF">GGR06_004306</name>
</gene>
<dbReference type="InterPro" id="IPR053164">
    <property type="entry name" value="IS1016-like_transposase"/>
</dbReference>
<feature type="domain" description="ISXO2-like transposase" evidence="1">
    <location>
        <begin position="128"/>
        <end position="276"/>
    </location>
</feature>
<evidence type="ECO:0000313" key="2">
    <source>
        <dbReference type="EMBL" id="MBB4046469.1"/>
    </source>
</evidence>